<dbReference type="AlphaFoldDB" id="A0A2T0UA47"/>
<dbReference type="RefSeq" id="WP_181245966.1">
    <property type="nucleotide sequence ID" value="NZ_PVTJ01000014.1"/>
</dbReference>
<feature type="transmembrane region" description="Helical" evidence="5">
    <location>
        <begin position="25"/>
        <end position="50"/>
    </location>
</feature>
<dbReference type="PROSITE" id="PS50929">
    <property type="entry name" value="ABC_TM1F"/>
    <property type="match status" value="1"/>
</dbReference>
<keyword evidence="9" id="KW-1185">Reference proteome</keyword>
<feature type="domain" description="ABC transporter" evidence="6">
    <location>
        <begin position="294"/>
        <end position="547"/>
    </location>
</feature>
<evidence type="ECO:0000256" key="4">
    <source>
        <dbReference type="ARBA" id="ARBA00023136"/>
    </source>
</evidence>
<evidence type="ECO:0000256" key="3">
    <source>
        <dbReference type="ARBA" id="ARBA00022989"/>
    </source>
</evidence>
<dbReference type="EMBL" id="PVTJ01000014">
    <property type="protein sequence ID" value="PRY54811.1"/>
    <property type="molecule type" value="Genomic_DNA"/>
</dbReference>
<keyword evidence="4 5" id="KW-0472">Membrane</keyword>
<evidence type="ECO:0000259" key="6">
    <source>
        <dbReference type="PROSITE" id="PS50893"/>
    </source>
</evidence>
<feature type="transmembrane region" description="Helical" evidence="5">
    <location>
        <begin position="140"/>
        <end position="161"/>
    </location>
</feature>
<dbReference type="Gene3D" id="1.20.1560.10">
    <property type="entry name" value="ABC transporter type 1, transmembrane domain"/>
    <property type="match status" value="1"/>
</dbReference>
<dbReference type="InterPro" id="IPR027417">
    <property type="entry name" value="P-loop_NTPase"/>
</dbReference>
<dbReference type="Gene3D" id="3.40.50.300">
    <property type="entry name" value="P-loop containing nucleotide triphosphate hydrolases"/>
    <property type="match status" value="1"/>
</dbReference>
<evidence type="ECO:0000256" key="5">
    <source>
        <dbReference type="SAM" id="Phobius"/>
    </source>
</evidence>
<dbReference type="InterPro" id="IPR039421">
    <property type="entry name" value="Type_1_exporter"/>
</dbReference>
<dbReference type="PANTHER" id="PTHR43394">
    <property type="entry name" value="ATP-DEPENDENT PERMEASE MDL1, MITOCHONDRIAL"/>
    <property type="match status" value="1"/>
</dbReference>
<dbReference type="SUPFAM" id="SSF52540">
    <property type="entry name" value="P-loop containing nucleoside triphosphate hydrolases"/>
    <property type="match status" value="1"/>
</dbReference>
<dbReference type="Pfam" id="PF00664">
    <property type="entry name" value="ABC_membrane"/>
    <property type="match status" value="1"/>
</dbReference>
<dbReference type="GO" id="GO:0005886">
    <property type="term" value="C:plasma membrane"/>
    <property type="evidence" value="ECO:0007669"/>
    <property type="project" value="UniProtKB-SubCell"/>
</dbReference>
<accession>A0A2T0UA47</accession>
<comment type="subcellular location">
    <subcellularLocation>
        <location evidence="1">Cell membrane</location>
        <topology evidence="1">Multi-pass membrane protein</topology>
    </subcellularLocation>
</comment>
<evidence type="ECO:0000256" key="2">
    <source>
        <dbReference type="ARBA" id="ARBA00022692"/>
    </source>
</evidence>
<feature type="transmembrane region" description="Helical" evidence="5">
    <location>
        <begin position="167"/>
        <end position="186"/>
    </location>
</feature>
<dbReference type="InterPro" id="IPR003439">
    <property type="entry name" value="ABC_transporter-like_ATP-bd"/>
</dbReference>
<dbReference type="InterPro" id="IPR036640">
    <property type="entry name" value="ABC1_TM_sf"/>
</dbReference>
<feature type="transmembrane region" description="Helical" evidence="5">
    <location>
        <begin position="257"/>
        <end position="278"/>
    </location>
</feature>
<evidence type="ECO:0000313" key="9">
    <source>
        <dbReference type="Proteomes" id="UP000238176"/>
    </source>
</evidence>
<evidence type="ECO:0000259" key="7">
    <source>
        <dbReference type="PROSITE" id="PS50929"/>
    </source>
</evidence>
<dbReference type="GO" id="GO:0005524">
    <property type="term" value="F:ATP binding"/>
    <property type="evidence" value="ECO:0007669"/>
    <property type="project" value="InterPro"/>
</dbReference>
<name>A0A2T0UA47_9ACTN</name>
<dbReference type="PANTHER" id="PTHR43394:SF1">
    <property type="entry name" value="ATP-BINDING CASSETTE SUB-FAMILY B MEMBER 10, MITOCHONDRIAL"/>
    <property type="match status" value="1"/>
</dbReference>
<dbReference type="GO" id="GO:0016887">
    <property type="term" value="F:ATP hydrolysis activity"/>
    <property type="evidence" value="ECO:0007669"/>
    <property type="project" value="InterPro"/>
</dbReference>
<dbReference type="PROSITE" id="PS00211">
    <property type="entry name" value="ABC_TRANSPORTER_1"/>
    <property type="match status" value="1"/>
</dbReference>
<keyword evidence="2 5" id="KW-0812">Transmembrane</keyword>
<feature type="transmembrane region" description="Helical" evidence="5">
    <location>
        <begin position="284"/>
        <end position="311"/>
    </location>
</feature>
<reference evidence="8 9" key="1">
    <citation type="submission" date="2018-03" db="EMBL/GenBank/DDBJ databases">
        <title>Genomic Encyclopedia of Type Strains, Phase III (KMG-III): the genomes of soil and plant-associated and newly described type strains.</title>
        <authorList>
            <person name="Whitman W."/>
        </authorList>
    </citation>
    <scope>NUCLEOTIDE SEQUENCE [LARGE SCALE GENOMIC DNA]</scope>
    <source>
        <strain evidence="8 9">CGMCC 4.7067</strain>
    </source>
</reference>
<dbReference type="CDD" id="cd07346">
    <property type="entry name" value="ABC_6TM_exporters"/>
    <property type="match status" value="1"/>
</dbReference>
<gene>
    <name evidence="8" type="ORF">B0I28_11483</name>
</gene>
<feature type="domain" description="ABC transmembrane type-1" evidence="7">
    <location>
        <begin position="26"/>
        <end position="307"/>
    </location>
</feature>
<feature type="transmembrane region" description="Helical" evidence="5">
    <location>
        <begin position="62"/>
        <end position="81"/>
    </location>
</feature>
<dbReference type="Proteomes" id="UP000238176">
    <property type="component" value="Unassembled WGS sequence"/>
</dbReference>
<organism evidence="8 9">
    <name type="scientific">Glycomyces artemisiae</name>
    <dbReference type="NCBI Taxonomy" id="1076443"/>
    <lineage>
        <taxon>Bacteria</taxon>
        <taxon>Bacillati</taxon>
        <taxon>Actinomycetota</taxon>
        <taxon>Actinomycetes</taxon>
        <taxon>Glycomycetales</taxon>
        <taxon>Glycomycetaceae</taxon>
        <taxon>Glycomyces</taxon>
    </lineage>
</organism>
<evidence type="ECO:0000313" key="8">
    <source>
        <dbReference type="EMBL" id="PRY54811.1"/>
    </source>
</evidence>
<dbReference type="Pfam" id="PF00005">
    <property type="entry name" value="ABC_tran"/>
    <property type="match status" value="1"/>
</dbReference>
<proteinExistence type="predicted"/>
<evidence type="ECO:0000256" key="1">
    <source>
        <dbReference type="ARBA" id="ARBA00004651"/>
    </source>
</evidence>
<keyword evidence="3 5" id="KW-1133">Transmembrane helix</keyword>
<comment type="caution">
    <text evidence="8">The sequence shown here is derived from an EMBL/GenBank/DDBJ whole genome shotgun (WGS) entry which is preliminary data.</text>
</comment>
<dbReference type="GO" id="GO:0015421">
    <property type="term" value="F:ABC-type oligopeptide transporter activity"/>
    <property type="evidence" value="ECO:0007669"/>
    <property type="project" value="TreeGrafter"/>
</dbReference>
<sequence>MPPAPPPQTPLRLLLAQARPNRARLLLGFLFYAGASCTSMPQLWIVGKIVDEGLIARSASDFAMWLGAAAVLVVAQPILWANGFRQFSAVEARNQRSLVRALTDRLNTSGTAVRDRVSAGELLNLPSEDARRAARAVSDAGFFFNTLVMFIVGAALVWSIHPLLGTVLISGSVVTALIAGPLLGRLQSRQSDYRARIGDLSAHAADIVGGLRVLRGIGGDVLFAARYRERSDDLRRNGYEVAGPSSWIHALRHSMPIVFVAVITWVGATLAADGAISIGGLASAFSFATIFIAVSGNFVGTSQYLVAAWVAAKRIVRVLNIGPDLADTGTARDGGGELRDPDSGLAVPVSGLTVVVTAETAHAAEACERLARYRDSEATWGDEPVESYALAEVRARIMLLTDEDHLFTGTLASTMRVPEPQARQAITAACADDVASLGMDRAVEEGGRNLSGGQRQRLRLARALAAEPETLLAVEPTSAVDAHTESLIAARVAAARAGRATLVVTASPLWLAHADLAVWMVDGKVHATGTHAELLAESDYRRLASHSVD</sequence>
<dbReference type="SUPFAM" id="SSF90123">
    <property type="entry name" value="ABC transporter transmembrane region"/>
    <property type="match status" value="1"/>
</dbReference>
<dbReference type="InterPro" id="IPR011527">
    <property type="entry name" value="ABC1_TM_dom"/>
</dbReference>
<dbReference type="PROSITE" id="PS50893">
    <property type="entry name" value="ABC_TRANSPORTER_2"/>
    <property type="match status" value="1"/>
</dbReference>
<protein>
    <submittedName>
        <fullName evidence="8">ABC-type multidrug transport system fused ATPase/permease subunit</fullName>
    </submittedName>
</protein>
<dbReference type="InterPro" id="IPR017871">
    <property type="entry name" value="ABC_transporter-like_CS"/>
</dbReference>